<accession>E4WSY4</accession>
<keyword evidence="11" id="KW-1185">Reference proteome</keyword>
<dbReference type="InterPro" id="IPR005331">
    <property type="entry name" value="Sulfotransferase"/>
</dbReference>
<dbReference type="PANTHER" id="PTHR12129">
    <property type="entry name" value="HEPARAN SULFATE 2-O-SULFOTRANSFERASE"/>
    <property type="match status" value="1"/>
</dbReference>
<dbReference type="EMBL" id="FN653016">
    <property type="protein sequence ID" value="CBY06711.1"/>
    <property type="molecule type" value="Genomic_DNA"/>
</dbReference>
<keyword evidence="9" id="KW-0325">Glycoprotein</keyword>
<dbReference type="Proteomes" id="UP000001307">
    <property type="component" value="Unassembled WGS sequence"/>
</dbReference>
<keyword evidence="5" id="KW-0735">Signal-anchor</keyword>
<keyword evidence="7" id="KW-0333">Golgi apparatus</keyword>
<name>E4WSY4_OIKDI</name>
<evidence type="ECO:0000256" key="4">
    <source>
        <dbReference type="ARBA" id="ARBA00022692"/>
    </source>
</evidence>
<proteinExistence type="inferred from homology"/>
<keyword evidence="6" id="KW-1133">Transmembrane helix</keyword>
<dbReference type="OrthoDB" id="10019582at2759"/>
<evidence type="ECO:0000256" key="2">
    <source>
        <dbReference type="ARBA" id="ARBA00010569"/>
    </source>
</evidence>
<dbReference type="PANTHER" id="PTHR12129:SF15">
    <property type="entry name" value="URONYL 2-SULFOTRANSFERASE"/>
    <property type="match status" value="1"/>
</dbReference>
<evidence type="ECO:0000256" key="7">
    <source>
        <dbReference type="ARBA" id="ARBA00023034"/>
    </source>
</evidence>
<dbReference type="GO" id="GO:0008146">
    <property type="term" value="F:sulfotransferase activity"/>
    <property type="evidence" value="ECO:0007669"/>
    <property type="project" value="InterPro"/>
</dbReference>
<evidence type="ECO:0000256" key="1">
    <source>
        <dbReference type="ARBA" id="ARBA00004323"/>
    </source>
</evidence>
<comment type="similarity">
    <text evidence="2">Belongs to the sulfotransferase 3 family.</text>
</comment>
<dbReference type="InterPro" id="IPR007734">
    <property type="entry name" value="Heparan_SO4_2-O-STrfase"/>
</dbReference>
<evidence type="ECO:0008006" key="12">
    <source>
        <dbReference type="Google" id="ProtNLM"/>
    </source>
</evidence>
<evidence type="ECO:0000256" key="6">
    <source>
        <dbReference type="ARBA" id="ARBA00022989"/>
    </source>
</evidence>
<dbReference type="Gene3D" id="3.40.50.300">
    <property type="entry name" value="P-loop containing nucleotide triphosphate hydrolases"/>
    <property type="match status" value="1"/>
</dbReference>
<dbReference type="InParanoid" id="E4WSY4"/>
<sequence length="434" mass="48122">MKIAASLIGLFGQIQGFDIPRVGGVFHGYQWEAPEAVAALPAIDQSAVLNAPVAQRAPVLPVAPVAPIAPVSPAAPVAQADPVSQVLQARASEMPVQVQEQQNFEPVYAPSSVGGYDLSGLPALNSPPPSTQFVFHNKLPKSGSTTMKYIISTLQKANNFHMDYQAPCINKATCALDVEDGLGATTKLAGHVKEQRDANPGKFILLKHQYWLNFTEHEMEQPTYINVVRDPVTRFSSMYYFNRYGFKSMGSEARQGAVRHSWKGTEEDIARTLDMCMEEQGEECTEPLQVLVRYFCGTSQECNMKSPKRGKFGSLNDWNKVAKAAELAKKKIITQYYSIGLMEKFDETLALFEKMLPGFFAGAPAAYRSQFVQTQRESSKTAHTDGFSNSTRTWLEEGPLRYEMDLYNLISAIFYKRLSYFGIGSAESMTMDPK</sequence>
<dbReference type="Pfam" id="PF03567">
    <property type="entry name" value="Sulfotransfer_2"/>
    <property type="match status" value="1"/>
</dbReference>
<keyword evidence="4" id="KW-0812">Transmembrane</keyword>
<reference evidence="10" key="1">
    <citation type="journal article" date="2010" name="Science">
        <title>Plasticity of animal genome architecture unmasked by rapid evolution of a pelagic tunicate.</title>
        <authorList>
            <person name="Denoeud F."/>
            <person name="Henriet S."/>
            <person name="Mungpakdee S."/>
            <person name="Aury J.M."/>
            <person name="Da Silva C."/>
            <person name="Brinkmann H."/>
            <person name="Mikhaleva J."/>
            <person name="Olsen L.C."/>
            <person name="Jubin C."/>
            <person name="Canestro C."/>
            <person name="Bouquet J.M."/>
            <person name="Danks G."/>
            <person name="Poulain J."/>
            <person name="Campsteijn C."/>
            <person name="Adamski M."/>
            <person name="Cross I."/>
            <person name="Yadetie F."/>
            <person name="Muffato M."/>
            <person name="Louis A."/>
            <person name="Butcher S."/>
            <person name="Tsagkogeorga G."/>
            <person name="Konrad A."/>
            <person name="Singh S."/>
            <person name="Jensen M.F."/>
            <person name="Cong E.H."/>
            <person name="Eikeseth-Otteraa H."/>
            <person name="Noel B."/>
            <person name="Anthouard V."/>
            <person name="Porcel B.M."/>
            <person name="Kachouri-Lafond R."/>
            <person name="Nishino A."/>
            <person name="Ugolini M."/>
            <person name="Chourrout P."/>
            <person name="Nishida H."/>
            <person name="Aasland R."/>
            <person name="Huzurbazar S."/>
            <person name="Westhof E."/>
            <person name="Delsuc F."/>
            <person name="Lehrach H."/>
            <person name="Reinhardt R."/>
            <person name="Weissenbach J."/>
            <person name="Roy S.W."/>
            <person name="Artiguenave F."/>
            <person name="Postlethwait J.H."/>
            <person name="Manak J.R."/>
            <person name="Thompson E.M."/>
            <person name="Jaillon O."/>
            <person name="Du Pasquier L."/>
            <person name="Boudinot P."/>
            <person name="Liberles D.A."/>
            <person name="Volff J.N."/>
            <person name="Philippe H."/>
            <person name="Lenhard B."/>
            <person name="Roest Crollius H."/>
            <person name="Wincker P."/>
            <person name="Chourrout D."/>
        </authorList>
    </citation>
    <scope>NUCLEOTIDE SEQUENCE [LARGE SCALE GENOMIC DNA]</scope>
</reference>
<evidence type="ECO:0000256" key="3">
    <source>
        <dbReference type="ARBA" id="ARBA00022679"/>
    </source>
</evidence>
<dbReference type="AlphaFoldDB" id="E4WSY4"/>
<evidence type="ECO:0000256" key="5">
    <source>
        <dbReference type="ARBA" id="ARBA00022968"/>
    </source>
</evidence>
<keyword evidence="3" id="KW-0808">Transferase</keyword>
<dbReference type="InterPro" id="IPR027417">
    <property type="entry name" value="P-loop_NTPase"/>
</dbReference>
<gene>
    <name evidence="10" type="ORF">GSOID_T00005772001</name>
</gene>
<evidence type="ECO:0000313" key="11">
    <source>
        <dbReference type="Proteomes" id="UP000001307"/>
    </source>
</evidence>
<evidence type="ECO:0000313" key="10">
    <source>
        <dbReference type="EMBL" id="CBY06711.1"/>
    </source>
</evidence>
<evidence type="ECO:0000256" key="9">
    <source>
        <dbReference type="ARBA" id="ARBA00023180"/>
    </source>
</evidence>
<dbReference type="GO" id="GO:0000139">
    <property type="term" value="C:Golgi membrane"/>
    <property type="evidence" value="ECO:0007669"/>
    <property type="project" value="UniProtKB-SubCell"/>
</dbReference>
<comment type="subcellular location">
    <subcellularLocation>
        <location evidence="1">Golgi apparatus membrane</location>
        <topology evidence="1">Single-pass type II membrane protein</topology>
    </subcellularLocation>
</comment>
<dbReference type="SUPFAM" id="SSF52540">
    <property type="entry name" value="P-loop containing nucleoside triphosphate hydrolases"/>
    <property type="match status" value="1"/>
</dbReference>
<evidence type="ECO:0000256" key="8">
    <source>
        <dbReference type="ARBA" id="ARBA00023136"/>
    </source>
</evidence>
<protein>
    <recommendedName>
        <fullName evidence="12">Sulfotransferase</fullName>
    </recommendedName>
</protein>
<keyword evidence="8" id="KW-0472">Membrane</keyword>
<organism evidence="10">
    <name type="scientific">Oikopleura dioica</name>
    <name type="common">Tunicate</name>
    <dbReference type="NCBI Taxonomy" id="34765"/>
    <lineage>
        <taxon>Eukaryota</taxon>
        <taxon>Metazoa</taxon>
        <taxon>Chordata</taxon>
        <taxon>Tunicata</taxon>
        <taxon>Appendicularia</taxon>
        <taxon>Copelata</taxon>
        <taxon>Oikopleuridae</taxon>
        <taxon>Oikopleura</taxon>
    </lineage>
</organism>